<gene>
    <name evidence="1" type="ORF">PoB_001118700</name>
</gene>
<sequence length="108" mass="12263">MITLTISGICLHGTSILSAWARTDSVIPLVFRASYASSASPVLPFRREEKKKKENTVRLDFTSESLFGLEKFVQQNPSWRILPCCHVFFRLAEHDSAQVRVTDDRGIH</sequence>
<dbReference type="Proteomes" id="UP000735302">
    <property type="component" value="Unassembled WGS sequence"/>
</dbReference>
<name>A0AAV3YR91_9GAST</name>
<comment type="caution">
    <text evidence="1">The sequence shown here is derived from an EMBL/GenBank/DDBJ whole genome shotgun (WGS) entry which is preliminary data.</text>
</comment>
<proteinExistence type="predicted"/>
<protein>
    <submittedName>
        <fullName evidence="1">Uncharacterized protein</fullName>
    </submittedName>
</protein>
<evidence type="ECO:0000313" key="1">
    <source>
        <dbReference type="EMBL" id="GFN84681.1"/>
    </source>
</evidence>
<organism evidence="1 2">
    <name type="scientific">Plakobranchus ocellatus</name>
    <dbReference type="NCBI Taxonomy" id="259542"/>
    <lineage>
        <taxon>Eukaryota</taxon>
        <taxon>Metazoa</taxon>
        <taxon>Spiralia</taxon>
        <taxon>Lophotrochozoa</taxon>
        <taxon>Mollusca</taxon>
        <taxon>Gastropoda</taxon>
        <taxon>Heterobranchia</taxon>
        <taxon>Euthyneura</taxon>
        <taxon>Panpulmonata</taxon>
        <taxon>Sacoglossa</taxon>
        <taxon>Placobranchoidea</taxon>
        <taxon>Plakobranchidae</taxon>
        <taxon>Plakobranchus</taxon>
    </lineage>
</organism>
<dbReference type="AlphaFoldDB" id="A0AAV3YR91"/>
<reference evidence="1 2" key="1">
    <citation type="journal article" date="2021" name="Elife">
        <title>Chloroplast acquisition without the gene transfer in kleptoplastic sea slugs, Plakobranchus ocellatus.</title>
        <authorList>
            <person name="Maeda T."/>
            <person name="Takahashi S."/>
            <person name="Yoshida T."/>
            <person name="Shimamura S."/>
            <person name="Takaki Y."/>
            <person name="Nagai Y."/>
            <person name="Toyoda A."/>
            <person name="Suzuki Y."/>
            <person name="Arimoto A."/>
            <person name="Ishii H."/>
            <person name="Satoh N."/>
            <person name="Nishiyama T."/>
            <person name="Hasebe M."/>
            <person name="Maruyama T."/>
            <person name="Minagawa J."/>
            <person name="Obokata J."/>
            <person name="Shigenobu S."/>
        </authorList>
    </citation>
    <scope>NUCLEOTIDE SEQUENCE [LARGE SCALE GENOMIC DNA]</scope>
</reference>
<evidence type="ECO:0000313" key="2">
    <source>
        <dbReference type="Proteomes" id="UP000735302"/>
    </source>
</evidence>
<accession>A0AAV3YR91</accession>
<keyword evidence="2" id="KW-1185">Reference proteome</keyword>
<dbReference type="EMBL" id="BLXT01001321">
    <property type="protein sequence ID" value="GFN84681.1"/>
    <property type="molecule type" value="Genomic_DNA"/>
</dbReference>